<feature type="transmembrane region" description="Helical" evidence="2">
    <location>
        <begin position="263"/>
        <end position="281"/>
    </location>
</feature>
<feature type="transmembrane region" description="Helical" evidence="2">
    <location>
        <begin position="230"/>
        <end position="251"/>
    </location>
</feature>
<dbReference type="Gene3D" id="1.20.1250.20">
    <property type="entry name" value="MFS general substrate transporter like domains"/>
    <property type="match status" value="2"/>
</dbReference>
<reference evidence="4" key="1">
    <citation type="journal article" date="2019" name="Int. J. Syst. Evol. Microbiol.">
        <title>The Global Catalogue of Microorganisms (GCM) 10K type strain sequencing project: providing services to taxonomists for standard genome sequencing and annotation.</title>
        <authorList>
            <consortium name="The Broad Institute Genomics Platform"/>
            <consortium name="The Broad Institute Genome Sequencing Center for Infectious Disease"/>
            <person name="Wu L."/>
            <person name="Ma J."/>
        </authorList>
    </citation>
    <scope>NUCLEOTIDE SEQUENCE [LARGE SCALE GENOMIC DNA]</scope>
    <source>
        <strain evidence="4">CCUG 55074</strain>
    </source>
</reference>
<proteinExistence type="inferred from homology"/>
<evidence type="ECO:0000256" key="2">
    <source>
        <dbReference type="SAM" id="Phobius"/>
    </source>
</evidence>
<evidence type="ECO:0000313" key="4">
    <source>
        <dbReference type="Proteomes" id="UP001597216"/>
    </source>
</evidence>
<protein>
    <submittedName>
        <fullName evidence="3">MFS transporter</fullName>
    </submittedName>
</protein>
<sequence>MAKAERRSSWTLAAYAAPCLPLAGLGLPLVVYLPEFYASEIGLNLSQVGFAFMMVRLLDMAFDPFIGGVMDRTRTRFGRFRPWFALSAPILMLATYMLFMAKPGVNTFYLWAWLLVLYAGVSISSLSQLAWGAAMSGAYDQRSRIYAWWQGANVVGMILVLTLPALLPSLGVKGHAAAVGAMGWFVILLLPITVALAIWRAPEPLVASKPDHAGLGEYFKLLKRPAVARLLIVDFLVGTGPAITGALFFFFFTRVKAFDKTTASALLLAYFIGGLVGAPIWTRMAYKIGKHRALAVSGLFYALIAVSVIAIPPGMALIAGVMMFVAGLPYSAGAFLLRAMMADVSDEVRLETRIDRTGLLYALLTGTVKIGSAVAVGVSFKLLSLFGFDPKTHGQEGLTALAWMFTVAPAALAVLASALISRYSLTAERHAEIRAALDEHDLAMAAPEMASDPKFAEEIHPIGRPAE</sequence>
<keyword evidence="2" id="KW-0812">Transmembrane</keyword>
<gene>
    <name evidence="3" type="ORF">ACFQ27_01770</name>
</gene>
<feature type="transmembrane region" description="Helical" evidence="2">
    <location>
        <begin position="146"/>
        <end position="167"/>
    </location>
</feature>
<dbReference type="InterPro" id="IPR039672">
    <property type="entry name" value="MFS_2"/>
</dbReference>
<comment type="similarity">
    <text evidence="1">Belongs to the sodium:galactoside symporter (TC 2.A.2) family.</text>
</comment>
<feature type="transmembrane region" description="Helical" evidence="2">
    <location>
        <begin position="400"/>
        <end position="420"/>
    </location>
</feature>
<dbReference type="InterPro" id="IPR036259">
    <property type="entry name" value="MFS_trans_sf"/>
</dbReference>
<evidence type="ECO:0000256" key="1">
    <source>
        <dbReference type="ARBA" id="ARBA00009617"/>
    </source>
</evidence>
<comment type="caution">
    <text evidence="3">The sequence shown here is derived from an EMBL/GenBank/DDBJ whole genome shotgun (WGS) entry which is preliminary data.</text>
</comment>
<feature type="transmembrane region" description="Helical" evidence="2">
    <location>
        <begin position="108"/>
        <end position="134"/>
    </location>
</feature>
<name>A0ABW3SYB9_9CAUL</name>
<keyword evidence="4" id="KW-1185">Reference proteome</keyword>
<accession>A0ABW3SYB9</accession>
<organism evidence="3 4">
    <name type="scientific">Phenylobacterium conjunctum</name>
    <dbReference type="NCBI Taxonomy" id="1298959"/>
    <lineage>
        <taxon>Bacteria</taxon>
        <taxon>Pseudomonadati</taxon>
        <taxon>Pseudomonadota</taxon>
        <taxon>Alphaproteobacteria</taxon>
        <taxon>Caulobacterales</taxon>
        <taxon>Caulobacteraceae</taxon>
        <taxon>Phenylobacterium</taxon>
    </lineage>
</organism>
<keyword evidence="2" id="KW-1133">Transmembrane helix</keyword>
<dbReference type="RefSeq" id="WP_374346667.1">
    <property type="nucleotide sequence ID" value="NZ_JBHTLQ010000003.1"/>
</dbReference>
<dbReference type="SUPFAM" id="SSF103473">
    <property type="entry name" value="MFS general substrate transporter"/>
    <property type="match status" value="1"/>
</dbReference>
<dbReference type="PANTHER" id="PTHR11328">
    <property type="entry name" value="MAJOR FACILITATOR SUPERFAMILY DOMAIN-CONTAINING PROTEIN"/>
    <property type="match status" value="1"/>
</dbReference>
<feature type="transmembrane region" description="Helical" evidence="2">
    <location>
        <begin position="317"/>
        <end position="337"/>
    </location>
</feature>
<dbReference type="EMBL" id="JBHTLQ010000003">
    <property type="protein sequence ID" value="MFD1189295.1"/>
    <property type="molecule type" value="Genomic_DNA"/>
</dbReference>
<keyword evidence="2" id="KW-0472">Membrane</keyword>
<dbReference type="PANTHER" id="PTHR11328:SF28">
    <property type="entry name" value="MAJOR FACILITATOR SUPERFAMILY DOMAIN-CONTAINING PROTEIN 12"/>
    <property type="match status" value="1"/>
</dbReference>
<evidence type="ECO:0000313" key="3">
    <source>
        <dbReference type="EMBL" id="MFD1189295.1"/>
    </source>
</evidence>
<feature type="transmembrane region" description="Helical" evidence="2">
    <location>
        <begin position="358"/>
        <end position="380"/>
    </location>
</feature>
<feature type="transmembrane region" description="Helical" evidence="2">
    <location>
        <begin position="179"/>
        <end position="199"/>
    </location>
</feature>
<feature type="transmembrane region" description="Helical" evidence="2">
    <location>
        <begin position="293"/>
        <end position="311"/>
    </location>
</feature>
<feature type="transmembrane region" description="Helical" evidence="2">
    <location>
        <begin position="12"/>
        <end position="33"/>
    </location>
</feature>
<dbReference type="Pfam" id="PF13347">
    <property type="entry name" value="MFS_2"/>
    <property type="match status" value="1"/>
</dbReference>
<feature type="transmembrane region" description="Helical" evidence="2">
    <location>
        <begin position="83"/>
        <end position="102"/>
    </location>
</feature>
<dbReference type="Proteomes" id="UP001597216">
    <property type="component" value="Unassembled WGS sequence"/>
</dbReference>
<feature type="transmembrane region" description="Helical" evidence="2">
    <location>
        <begin position="45"/>
        <end position="62"/>
    </location>
</feature>